<dbReference type="InterPro" id="IPR020625">
    <property type="entry name" value="Schiff_base-form_aldolases_AS"/>
</dbReference>
<protein>
    <submittedName>
        <fullName evidence="6">Dihydrodipicolinate synthase family protein</fullName>
    </submittedName>
</protein>
<reference evidence="6 7" key="1">
    <citation type="submission" date="2023-09" db="EMBL/GenBank/DDBJ databases">
        <authorList>
            <person name="Golyshina O.V."/>
            <person name="Lunev E.A."/>
            <person name="Bargiela R."/>
            <person name="Gaines M.C."/>
            <person name="Daum B."/>
            <person name="Bale N.J."/>
            <person name="Koenen M."/>
            <person name="Sinninghe Damst J.S."/>
            <person name="Yakimov M."/>
            <person name="Golyshin P.N."/>
        </authorList>
    </citation>
    <scope>NUCLEOTIDE SEQUENCE [LARGE SCALE GENOMIC DNA]</scope>
    <source>
        <strain evidence="6 7">M1</strain>
    </source>
</reference>
<dbReference type="InterPro" id="IPR013785">
    <property type="entry name" value="Aldolase_TIM"/>
</dbReference>
<keyword evidence="1" id="KW-0456">Lyase</keyword>
<accession>A0AAX4NGJ1</accession>
<keyword evidence="7" id="KW-1185">Reference proteome</keyword>
<dbReference type="SUPFAM" id="SSF51569">
    <property type="entry name" value="Aldolase"/>
    <property type="match status" value="1"/>
</dbReference>
<evidence type="ECO:0000256" key="5">
    <source>
        <dbReference type="SAM" id="MobiDB-lite"/>
    </source>
</evidence>
<gene>
    <name evidence="6" type="ORF">OXIME_000502</name>
</gene>
<feature type="compositionally biased region" description="Basic and acidic residues" evidence="5">
    <location>
        <begin position="277"/>
        <end position="291"/>
    </location>
</feature>
<dbReference type="AlphaFoldDB" id="A0AAX4NGJ1"/>
<dbReference type="PANTHER" id="PTHR12128:SF66">
    <property type="entry name" value="4-HYDROXY-2-OXOGLUTARATE ALDOLASE, MITOCHONDRIAL"/>
    <property type="match status" value="1"/>
</dbReference>
<dbReference type="PIRSF" id="PIRSF001365">
    <property type="entry name" value="DHDPS"/>
    <property type="match status" value="1"/>
</dbReference>
<evidence type="ECO:0000256" key="3">
    <source>
        <dbReference type="PIRSR" id="PIRSR001365-1"/>
    </source>
</evidence>
<dbReference type="GeneID" id="95967229"/>
<sequence>MKHNGIITPMITPFNKKGEIDYAATETLITYLKKIGVSGLFPLGSTGLFPFLREEERKKYLQFVANHASGMKIYAGIGSASTQISSDLAKHCNDLPVDVMVLMPPYYIQPGQKEILKHFDEVLKNVKKELFIYNIPQLSGTFIQPDTVLKLKENYSQITGLKESSGDMRYFSKLLEFSGPDFSIFQGQDDLLLASLALGADGGVCGLTNFSNPVIRCYKAYRNGDMAEARRIQFSEINSIMKVLNADRFPSGYYHAFYTRNRIDGGYRSPMMEPDDDSKKHSEEFLSKLKD</sequence>
<dbReference type="Gene3D" id="3.20.20.70">
    <property type="entry name" value="Aldolase class I"/>
    <property type="match status" value="1"/>
</dbReference>
<dbReference type="SMART" id="SM01130">
    <property type="entry name" value="DHDPS"/>
    <property type="match status" value="1"/>
</dbReference>
<dbReference type="GO" id="GO:0044281">
    <property type="term" value="P:small molecule metabolic process"/>
    <property type="evidence" value="ECO:0007669"/>
    <property type="project" value="UniProtKB-ARBA"/>
</dbReference>
<feature type="binding site" evidence="4">
    <location>
        <position position="46"/>
    </location>
    <ligand>
        <name>pyruvate</name>
        <dbReference type="ChEBI" id="CHEBI:15361"/>
    </ligand>
</feature>
<proteinExistence type="predicted"/>
<feature type="active site" description="Proton donor/acceptor" evidence="3">
    <location>
        <position position="133"/>
    </location>
</feature>
<dbReference type="Proteomes" id="UP001451606">
    <property type="component" value="Chromosome"/>
</dbReference>
<evidence type="ECO:0000256" key="1">
    <source>
        <dbReference type="ARBA" id="ARBA00023239"/>
    </source>
</evidence>
<name>A0AAX4NGJ1_9ARCH</name>
<feature type="binding site" evidence="4">
    <location>
        <position position="204"/>
    </location>
    <ligand>
        <name>pyruvate</name>
        <dbReference type="ChEBI" id="CHEBI:15361"/>
    </ligand>
</feature>
<dbReference type="KEGG" id="omr:OXIME_000502"/>
<evidence type="ECO:0000256" key="4">
    <source>
        <dbReference type="PIRSR" id="PIRSR001365-2"/>
    </source>
</evidence>
<dbReference type="PANTHER" id="PTHR12128">
    <property type="entry name" value="DIHYDRODIPICOLINATE SYNTHASE"/>
    <property type="match status" value="1"/>
</dbReference>
<dbReference type="PROSITE" id="PS00666">
    <property type="entry name" value="DHDPS_2"/>
    <property type="match status" value="1"/>
</dbReference>
<dbReference type="EMBL" id="CP133772">
    <property type="protein sequence ID" value="WYX99956.1"/>
    <property type="molecule type" value="Genomic_DNA"/>
</dbReference>
<dbReference type="InterPro" id="IPR002220">
    <property type="entry name" value="DapA-like"/>
</dbReference>
<keyword evidence="2" id="KW-0704">Schiff base</keyword>
<evidence type="ECO:0000313" key="6">
    <source>
        <dbReference type="EMBL" id="WYX99956.1"/>
    </source>
</evidence>
<dbReference type="GO" id="GO:0008840">
    <property type="term" value="F:4-hydroxy-tetrahydrodipicolinate synthase activity"/>
    <property type="evidence" value="ECO:0007669"/>
    <property type="project" value="TreeGrafter"/>
</dbReference>
<feature type="active site" description="Schiff-base intermediate with substrate" evidence="3">
    <location>
        <position position="162"/>
    </location>
</feature>
<feature type="region of interest" description="Disordered" evidence="5">
    <location>
        <begin position="268"/>
        <end position="291"/>
    </location>
</feature>
<dbReference type="RefSeq" id="WP_393971913.1">
    <property type="nucleotide sequence ID" value="NZ_CP133772.1"/>
</dbReference>
<dbReference type="Pfam" id="PF00701">
    <property type="entry name" value="DHDPS"/>
    <property type="match status" value="1"/>
</dbReference>
<dbReference type="PRINTS" id="PR00146">
    <property type="entry name" value="DHPICSNTHASE"/>
</dbReference>
<evidence type="ECO:0000256" key="2">
    <source>
        <dbReference type="ARBA" id="ARBA00023270"/>
    </source>
</evidence>
<dbReference type="CDD" id="cd00408">
    <property type="entry name" value="DHDPS-like"/>
    <property type="match status" value="1"/>
</dbReference>
<evidence type="ECO:0000313" key="7">
    <source>
        <dbReference type="Proteomes" id="UP001451606"/>
    </source>
</evidence>
<organism evidence="6 7">
    <name type="scientific">Oxyplasma meridianum</name>
    <dbReference type="NCBI Taxonomy" id="3073602"/>
    <lineage>
        <taxon>Archaea</taxon>
        <taxon>Methanobacteriati</taxon>
        <taxon>Thermoplasmatota</taxon>
        <taxon>Thermoplasmata</taxon>
        <taxon>Thermoplasmatales</taxon>
        <taxon>Thermoplasmataceae</taxon>
        <taxon>Oxyplasma</taxon>
    </lineage>
</organism>
<dbReference type="GO" id="GO:0008675">
    <property type="term" value="F:2-dehydro-3-deoxy-phosphogluconate aldolase activity"/>
    <property type="evidence" value="ECO:0007669"/>
    <property type="project" value="UniProtKB-ARBA"/>
</dbReference>